<sequence>MSSTVRPCLHFSSLPKFRPRLNQQIRQRRAYGDIKPPNPKGPPRPGQQQPSFGVWAPKTRIAFGVVFISAMIYSMMTEEPSKLDPPSIAERDNLARRESGVTENSPMRLRMEGFIKEQQKEIVAELEQVDGKKFKIDTWTRENGGGGISSVLQDGNVFEKAGVNISIVYGTLPQPAIEKMRVNHKAIDPNVQSLEFFAAGLSMVLHPKNPMAPTVHLNYRYFETANPDGTSNAWWFGGGTDLTPSYLFDEDAIHFHKTIKEACDKHDKSYYPRFKIWCDKYFYNKHRGEGRGIGGIFFDDLDEHEKDQENTFAFAQTCLKAFLPSYIPIINKRKDLPYTEKEKEWQQVRRGRYVEFNLVHDRGTAFGLNTPSARVESILMSLPLTASWRYMYEPEKGSREQRLVDVLKEPREWVLQNHLHAHLKFPINSKPNSKNTISPRHTLGTDHETPLPPGSPHTNALKMNDLQTLPTPRTLLTSLINTLASTPPNPQSQLTSTTSNVNDHFLAAGKGGPPTNPLKSLPPSHRALLTTLHVLFPPGMLLQSLDLLDRGLVTRVIEEDPLVPSPAETQHQNQEQEQNTPQAQQQQEPAVFPPQANTHLPPSDPPKPRTRERSPKEGQKQYLSSPLLPNPQITLFNLDLYLRGRNPGL</sequence>
<dbReference type="PANTHER" id="PTHR10755:SF0">
    <property type="entry name" value="OXYGEN-DEPENDENT COPROPORPHYRINOGEN-III OXIDASE, MITOCHONDRIAL"/>
    <property type="match status" value="1"/>
</dbReference>
<protein>
    <recommendedName>
        <fullName evidence="4">coproporphyrinogen oxidase</fullName>
        <ecNumber evidence="4">1.3.3.3</ecNumber>
    </recommendedName>
</protein>
<evidence type="ECO:0000256" key="1">
    <source>
        <dbReference type="ARBA" id="ARBA00005168"/>
    </source>
</evidence>
<dbReference type="PRINTS" id="PR00073">
    <property type="entry name" value="COPRGNOXDASE"/>
</dbReference>
<evidence type="ECO:0000313" key="8">
    <source>
        <dbReference type="EMBL" id="KAF4625737.1"/>
    </source>
</evidence>
<keyword evidence="9" id="KW-1185">Reference proteome</keyword>
<dbReference type="OrthoDB" id="15318at2759"/>
<comment type="caution">
    <text evidence="8">The sequence shown here is derived from an EMBL/GenBank/DDBJ whole genome shotgun (WGS) entry which is preliminary data.</text>
</comment>
<dbReference type="UniPathway" id="UPA00251">
    <property type="reaction ID" value="UER00322"/>
</dbReference>
<feature type="region of interest" description="Disordered" evidence="7">
    <location>
        <begin position="79"/>
        <end position="103"/>
    </location>
</feature>
<dbReference type="InterPro" id="IPR036406">
    <property type="entry name" value="Coprogen_oxidase_aer_sf"/>
</dbReference>
<feature type="compositionally biased region" description="Low complexity" evidence="7">
    <location>
        <begin position="567"/>
        <end position="596"/>
    </location>
</feature>
<evidence type="ECO:0000256" key="2">
    <source>
        <dbReference type="ARBA" id="ARBA00010644"/>
    </source>
</evidence>
<dbReference type="Pfam" id="PF01218">
    <property type="entry name" value="Coprogen_oxidas"/>
    <property type="match status" value="1"/>
</dbReference>
<evidence type="ECO:0000256" key="5">
    <source>
        <dbReference type="ARBA" id="ARBA00023002"/>
    </source>
</evidence>
<comment type="subunit">
    <text evidence="3">Homodimer.</text>
</comment>
<proteinExistence type="inferred from homology"/>
<feature type="compositionally biased region" description="Polar residues" evidence="7">
    <location>
        <begin position="429"/>
        <end position="439"/>
    </location>
</feature>
<keyword evidence="6" id="KW-0627">Porphyrin biosynthesis</keyword>
<dbReference type="EC" id="1.3.3.3" evidence="4"/>
<dbReference type="PANTHER" id="PTHR10755">
    <property type="entry name" value="COPROPORPHYRINOGEN III OXIDASE, MITOCHONDRIAL"/>
    <property type="match status" value="1"/>
</dbReference>
<dbReference type="Proteomes" id="UP000566819">
    <property type="component" value="Unassembled WGS sequence"/>
</dbReference>
<evidence type="ECO:0000256" key="7">
    <source>
        <dbReference type="SAM" id="MobiDB-lite"/>
    </source>
</evidence>
<evidence type="ECO:0000313" key="9">
    <source>
        <dbReference type="Proteomes" id="UP000566819"/>
    </source>
</evidence>
<feature type="region of interest" description="Disordered" evidence="7">
    <location>
        <begin position="503"/>
        <end position="522"/>
    </location>
</feature>
<dbReference type="GO" id="GO:0006782">
    <property type="term" value="P:protoporphyrinogen IX biosynthetic process"/>
    <property type="evidence" value="ECO:0007669"/>
    <property type="project" value="UniProtKB-UniPathway"/>
</dbReference>
<dbReference type="FunFam" id="3.40.1500.10:FF:000004">
    <property type="entry name" value="Coproporphyrinogen III oxidase, mitochondrial"/>
    <property type="match status" value="1"/>
</dbReference>
<dbReference type="Gene3D" id="3.40.1500.10">
    <property type="entry name" value="Coproporphyrinogen III oxidase, aerobic"/>
    <property type="match status" value="1"/>
</dbReference>
<comment type="pathway">
    <text evidence="1">Porphyrin-containing compound metabolism; protoporphyrin-IX biosynthesis; protoporphyrinogen-IX from coproporphyrinogen-III (O2 route): step 1/1.</text>
</comment>
<dbReference type="EMBL" id="JAAMPI010001307">
    <property type="protein sequence ID" value="KAF4625737.1"/>
    <property type="molecule type" value="Genomic_DNA"/>
</dbReference>
<dbReference type="NCBIfam" id="NF003727">
    <property type="entry name" value="PRK05330.1"/>
    <property type="match status" value="1"/>
</dbReference>
<dbReference type="GO" id="GO:0004109">
    <property type="term" value="F:coproporphyrinogen oxidase activity"/>
    <property type="evidence" value="ECO:0007669"/>
    <property type="project" value="UniProtKB-EC"/>
</dbReference>
<evidence type="ECO:0000256" key="3">
    <source>
        <dbReference type="ARBA" id="ARBA00011738"/>
    </source>
</evidence>
<evidence type="ECO:0000256" key="4">
    <source>
        <dbReference type="ARBA" id="ARBA00012869"/>
    </source>
</evidence>
<reference evidence="8 9" key="1">
    <citation type="submission" date="2020-03" db="EMBL/GenBank/DDBJ databases">
        <title>Draft Genome Sequence of Cudoniella acicularis.</title>
        <authorList>
            <person name="Buettner E."/>
            <person name="Kellner H."/>
        </authorList>
    </citation>
    <scope>NUCLEOTIDE SEQUENCE [LARGE SCALE GENOMIC DNA]</scope>
    <source>
        <strain evidence="8 9">DSM 108380</strain>
    </source>
</reference>
<name>A0A8H4VXD2_9HELO</name>
<dbReference type="SUPFAM" id="SSF102886">
    <property type="entry name" value="Coproporphyrinogen III oxidase"/>
    <property type="match status" value="1"/>
</dbReference>
<feature type="compositionally biased region" description="Basic and acidic residues" evidence="7">
    <location>
        <begin position="89"/>
        <end position="100"/>
    </location>
</feature>
<comment type="similarity">
    <text evidence="2">Belongs to the aerobic coproporphyrinogen-III oxidase family.</text>
</comment>
<evidence type="ECO:0000256" key="6">
    <source>
        <dbReference type="ARBA" id="ARBA00023244"/>
    </source>
</evidence>
<dbReference type="GO" id="GO:0005737">
    <property type="term" value="C:cytoplasm"/>
    <property type="evidence" value="ECO:0007669"/>
    <property type="project" value="TreeGrafter"/>
</dbReference>
<keyword evidence="5" id="KW-0560">Oxidoreductase</keyword>
<feature type="region of interest" description="Disordered" evidence="7">
    <location>
        <begin position="31"/>
        <end position="52"/>
    </location>
</feature>
<gene>
    <name evidence="8" type="ORF">G7Y89_g12432</name>
</gene>
<dbReference type="AlphaFoldDB" id="A0A8H4VXD2"/>
<dbReference type="InterPro" id="IPR001260">
    <property type="entry name" value="Coprogen_oxidase_aer"/>
</dbReference>
<feature type="compositionally biased region" description="Pro residues" evidence="7">
    <location>
        <begin position="36"/>
        <end position="45"/>
    </location>
</feature>
<feature type="region of interest" description="Disordered" evidence="7">
    <location>
        <begin position="564"/>
        <end position="629"/>
    </location>
</feature>
<feature type="compositionally biased region" description="Basic and acidic residues" evidence="7">
    <location>
        <begin position="606"/>
        <end position="619"/>
    </location>
</feature>
<accession>A0A8H4VXD2</accession>
<organism evidence="8 9">
    <name type="scientific">Cudoniella acicularis</name>
    <dbReference type="NCBI Taxonomy" id="354080"/>
    <lineage>
        <taxon>Eukaryota</taxon>
        <taxon>Fungi</taxon>
        <taxon>Dikarya</taxon>
        <taxon>Ascomycota</taxon>
        <taxon>Pezizomycotina</taxon>
        <taxon>Leotiomycetes</taxon>
        <taxon>Helotiales</taxon>
        <taxon>Tricladiaceae</taxon>
        <taxon>Cudoniella</taxon>
    </lineage>
</organism>
<feature type="region of interest" description="Disordered" evidence="7">
    <location>
        <begin position="425"/>
        <end position="462"/>
    </location>
</feature>